<accession>A0A931D5G2</accession>
<evidence type="ECO:0000313" key="2">
    <source>
        <dbReference type="Proteomes" id="UP000596932"/>
    </source>
</evidence>
<dbReference type="AlphaFoldDB" id="A0A931D5G2"/>
<comment type="caution">
    <text evidence="1">The sequence shown here is derived from an EMBL/GenBank/DDBJ whole genome shotgun (WGS) entry which is preliminary data.</text>
</comment>
<sequence>MSEIKMGDRAFKDKVLELIGEHCKYWQHRNEAMRGNFAILYSQVNDLEFASLPVGVPDGYALVPVEPTDEMRDAGNVYTLNRSTLFRSWHAMLAAAPTVKESLSVAGVPAMSAEAMSTLRGMVEYCLNARVCMGMDEGFASFDPEIEHDFVKELRAFADDAPTVKAEQVQCLPQEWWQIIHDTLRNYRLTTIVDQDGDGYPLIDAMTADGQPVSDGINECDYLTDAIWNALPTQAPSLPAAGSAVESWRDQILRENPKSEPGYWPDALIVAAMGREIEQLRAALSAQQSAQGVSVPVLNKTREQWQKLDAKLVATGSSTAIFHAIRDAQHDIECLHRALLASHGRGEA</sequence>
<gene>
    <name evidence="1" type="ORF">H3221_10325</name>
</gene>
<proteinExistence type="predicted"/>
<evidence type="ECO:0000313" key="1">
    <source>
        <dbReference type="EMBL" id="MBG0835507.1"/>
    </source>
</evidence>
<reference evidence="1" key="1">
    <citation type="submission" date="2020-07" db="EMBL/GenBank/DDBJ databases">
        <title>Pseudomonas chaetoceroseae sp. nov., a new member of the Pseudomonas oleovorans group isolated from a culture of Chaetoceros calcitrans.</title>
        <authorList>
            <person name="Girard L."/>
            <person name="Lood C."/>
            <person name="De Mot R."/>
            <person name="Baudart J."/>
        </authorList>
    </citation>
    <scope>NUCLEOTIDE SEQUENCE</scope>
    <source>
        <strain evidence="1">536</strain>
    </source>
</reference>
<dbReference type="RefSeq" id="WP_196474979.1">
    <property type="nucleotide sequence ID" value="NZ_JACFYX020000007.1"/>
</dbReference>
<dbReference type="EMBL" id="JACFYX010000008">
    <property type="protein sequence ID" value="MBG0835507.1"/>
    <property type="molecule type" value="Genomic_DNA"/>
</dbReference>
<protein>
    <submittedName>
        <fullName evidence="1">Uncharacterized protein</fullName>
    </submittedName>
</protein>
<organism evidence="1 2">
    <name type="scientific">Pseudomonas chaetocerotis</name>
    <dbReference type="NCBI Taxonomy" id="2758695"/>
    <lineage>
        <taxon>Bacteria</taxon>
        <taxon>Pseudomonadati</taxon>
        <taxon>Pseudomonadota</taxon>
        <taxon>Gammaproteobacteria</taxon>
        <taxon>Pseudomonadales</taxon>
        <taxon>Pseudomonadaceae</taxon>
        <taxon>Pseudomonas</taxon>
    </lineage>
</organism>
<name>A0A931D5G2_9PSED</name>
<keyword evidence="2" id="KW-1185">Reference proteome</keyword>
<dbReference type="Proteomes" id="UP000596932">
    <property type="component" value="Unassembled WGS sequence"/>
</dbReference>